<protein>
    <submittedName>
        <fullName evidence="4">CPBP family intramembrane glutamic endopeptidase</fullName>
        <ecNumber evidence="4">3.4.-.-</ecNumber>
    </submittedName>
</protein>
<name>A0ABW3PLL9_9LACO</name>
<dbReference type="PANTHER" id="PTHR39430">
    <property type="entry name" value="MEMBRANE-ASSOCIATED PROTEASE-RELATED"/>
    <property type="match status" value="1"/>
</dbReference>
<accession>A0ABW3PLL9</accession>
<dbReference type="EMBL" id="JBHTLH010000039">
    <property type="protein sequence ID" value="MFD1125845.1"/>
    <property type="molecule type" value="Genomic_DNA"/>
</dbReference>
<feature type="transmembrane region" description="Helical" evidence="2">
    <location>
        <begin position="168"/>
        <end position="187"/>
    </location>
</feature>
<organism evidence="4 5">
    <name type="scientific">Lentilactobacillus raoultii</name>
    <dbReference type="NCBI Taxonomy" id="1987503"/>
    <lineage>
        <taxon>Bacteria</taxon>
        <taxon>Bacillati</taxon>
        <taxon>Bacillota</taxon>
        <taxon>Bacilli</taxon>
        <taxon>Lactobacillales</taxon>
        <taxon>Lactobacillaceae</taxon>
        <taxon>Lentilactobacillus</taxon>
    </lineage>
</organism>
<evidence type="ECO:0000256" key="2">
    <source>
        <dbReference type="SAM" id="Phobius"/>
    </source>
</evidence>
<feature type="transmembrane region" description="Helical" evidence="2">
    <location>
        <begin position="42"/>
        <end position="61"/>
    </location>
</feature>
<feature type="transmembrane region" description="Helical" evidence="2">
    <location>
        <begin position="107"/>
        <end position="132"/>
    </location>
</feature>
<keyword evidence="2" id="KW-0812">Transmembrane</keyword>
<sequence>MHRTTRQNFWLAIFLEVLVLALLFYVIPPVENLITRNDTGQFFVQDLTLLIIFVAINLIWIKQPIHFSLHTSIGSALLLAWPMYLILLSAVIQLANGRANNLIKASVVGISAGVFEEYLFRGLILGISLYVFTKYKTHSQIWSAVILSSILFGITHGINAFSQPWDQTALQIISTACFGIFLAALYLRSGSLILPMLTHGLWDFNSTLASTSVFKESAVTGQEILIQGILGLFFILLAIFYLRKKRTDSLKINF</sequence>
<feature type="transmembrane region" description="Helical" evidence="2">
    <location>
        <begin position="192"/>
        <end position="212"/>
    </location>
</feature>
<comment type="caution">
    <text evidence="4">The sequence shown here is derived from an EMBL/GenBank/DDBJ whole genome shotgun (WGS) entry which is preliminary data.</text>
</comment>
<evidence type="ECO:0000313" key="4">
    <source>
        <dbReference type="EMBL" id="MFD1125845.1"/>
    </source>
</evidence>
<evidence type="ECO:0000313" key="5">
    <source>
        <dbReference type="Proteomes" id="UP001597156"/>
    </source>
</evidence>
<dbReference type="EC" id="3.4.-.-" evidence="4"/>
<feature type="transmembrane region" description="Helical" evidence="2">
    <location>
        <begin position="73"/>
        <end position="95"/>
    </location>
</feature>
<dbReference type="GO" id="GO:0016787">
    <property type="term" value="F:hydrolase activity"/>
    <property type="evidence" value="ECO:0007669"/>
    <property type="project" value="UniProtKB-KW"/>
</dbReference>
<keyword evidence="2" id="KW-1133">Transmembrane helix</keyword>
<comment type="similarity">
    <text evidence="1">Belongs to the UPF0177 family.</text>
</comment>
<dbReference type="RefSeq" id="WP_121976914.1">
    <property type="nucleotide sequence ID" value="NZ_JBHTLH010000039.1"/>
</dbReference>
<gene>
    <name evidence="4" type="ORF">ACFQ22_10840</name>
</gene>
<reference evidence="5" key="1">
    <citation type="journal article" date="2019" name="Int. J. Syst. Evol. Microbiol.">
        <title>The Global Catalogue of Microorganisms (GCM) 10K type strain sequencing project: providing services to taxonomists for standard genome sequencing and annotation.</title>
        <authorList>
            <consortium name="The Broad Institute Genomics Platform"/>
            <consortium name="The Broad Institute Genome Sequencing Center for Infectious Disease"/>
            <person name="Wu L."/>
            <person name="Ma J."/>
        </authorList>
    </citation>
    <scope>NUCLEOTIDE SEQUENCE [LARGE SCALE GENOMIC DNA]</scope>
    <source>
        <strain evidence="5">CCUG 71848</strain>
    </source>
</reference>
<feature type="transmembrane region" description="Helical" evidence="2">
    <location>
        <begin position="144"/>
        <end position="162"/>
    </location>
</feature>
<feature type="transmembrane region" description="Helical" evidence="2">
    <location>
        <begin position="9"/>
        <end position="27"/>
    </location>
</feature>
<dbReference type="PANTHER" id="PTHR39430:SF1">
    <property type="entry name" value="PROTEASE"/>
    <property type="match status" value="1"/>
</dbReference>
<keyword evidence="4" id="KW-0378">Hydrolase</keyword>
<dbReference type="InterPro" id="IPR003675">
    <property type="entry name" value="Rce1/LyrA-like_dom"/>
</dbReference>
<dbReference type="Proteomes" id="UP001597156">
    <property type="component" value="Unassembled WGS sequence"/>
</dbReference>
<dbReference type="Pfam" id="PF02517">
    <property type="entry name" value="Rce1-like"/>
    <property type="match status" value="1"/>
</dbReference>
<keyword evidence="5" id="KW-1185">Reference proteome</keyword>
<evidence type="ECO:0000259" key="3">
    <source>
        <dbReference type="Pfam" id="PF02517"/>
    </source>
</evidence>
<keyword evidence="2" id="KW-0472">Membrane</keyword>
<feature type="transmembrane region" description="Helical" evidence="2">
    <location>
        <begin position="224"/>
        <end position="242"/>
    </location>
</feature>
<evidence type="ECO:0000256" key="1">
    <source>
        <dbReference type="ARBA" id="ARBA00009067"/>
    </source>
</evidence>
<proteinExistence type="inferred from homology"/>
<feature type="domain" description="CAAX prenyl protease 2/Lysostaphin resistance protein A-like" evidence="3">
    <location>
        <begin position="102"/>
        <end position="204"/>
    </location>
</feature>